<feature type="domain" description="Sulfatase N-terminal" evidence="3">
    <location>
        <begin position="25"/>
        <end position="395"/>
    </location>
</feature>
<dbReference type="AlphaFoldDB" id="A0A077EEC5"/>
<reference evidence="4" key="1">
    <citation type="journal article" date="2013" name="Lancet">
        <title>First case of E anophelis outbreak in an intensive-care unit.</title>
        <authorList>
            <person name="Teo J."/>
            <person name="Tan S.Y."/>
            <person name="Tay M."/>
            <person name="Ding Y."/>
            <person name="Kjelleberg S."/>
            <person name="Givskov M."/>
            <person name="Lin R.T."/>
            <person name="Yang L."/>
        </authorList>
    </citation>
    <scope>NUCLEOTIDE SEQUENCE [LARGE SCALE GENOMIC DNA]</scope>
    <source>
        <strain evidence="4">NUHP1</strain>
    </source>
</reference>
<dbReference type="eggNOG" id="COG3119">
    <property type="taxonomic scope" value="Bacteria"/>
</dbReference>
<dbReference type="Proteomes" id="UP000028933">
    <property type="component" value="Chromosome"/>
</dbReference>
<comment type="similarity">
    <text evidence="1">Belongs to the sulfatase family.</text>
</comment>
<dbReference type="KEGG" id="eao:BD94_0729"/>
<organism evidence="4 5">
    <name type="scientific">Elizabethkingia anophelis NUHP1</name>
    <dbReference type="NCBI Taxonomy" id="1338011"/>
    <lineage>
        <taxon>Bacteria</taxon>
        <taxon>Pseudomonadati</taxon>
        <taxon>Bacteroidota</taxon>
        <taxon>Flavobacteriia</taxon>
        <taxon>Flavobacteriales</taxon>
        <taxon>Weeksellaceae</taxon>
        <taxon>Elizabethkingia</taxon>
    </lineage>
</organism>
<evidence type="ECO:0000259" key="3">
    <source>
        <dbReference type="Pfam" id="PF00884"/>
    </source>
</evidence>
<evidence type="ECO:0000256" key="1">
    <source>
        <dbReference type="ARBA" id="ARBA00008779"/>
    </source>
</evidence>
<dbReference type="Gene3D" id="3.30.1120.10">
    <property type="match status" value="1"/>
</dbReference>
<dbReference type="STRING" id="1338011.BD94_0729"/>
<gene>
    <name evidence="4" type="ORF">BD94_0729</name>
</gene>
<dbReference type="InterPro" id="IPR017850">
    <property type="entry name" value="Alkaline_phosphatase_core_sf"/>
</dbReference>
<proteinExistence type="inferred from homology"/>
<keyword evidence="2" id="KW-0378">Hydrolase</keyword>
<name>A0A077EEC5_9FLAO</name>
<dbReference type="GO" id="GO:0016787">
    <property type="term" value="F:hydrolase activity"/>
    <property type="evidence" value="ECO:0007669"/>
    <property type="project" value="UniProtKB-KW"/>
</dbReference>
<dbReference type="CDD" id="cd16143">
    <property type="entry name" value="ARS_like"/>
    <property type="match status" value="1"/>
</dbReference>
<evidence type="ECO:0000313" key="5">
    <source>
        <dbReference type="Proteomes" id="UP000028933"/>
    </source>
</evidence>
<dbReference type="PANTHER" id="PTHR43751">
    <property type="entry name" value="SULFATASE"/>
    <property type="match status" value="1"/>
</dbReference>
<dbReference type="SUPFAM" id="SSF53649">
    <property type="entry name" value="Alkaline phosphatase-like"/>
    <property type="match status" value="1"/>
</dbReference>
<protein>
    <submittedName>
        <fullName evidence="4">Arylsulfatase</fullName>
    </submittedName>
</protein>
<evidence type="ECO:0000313" key="4">
    <source>
        <dbReference type="EMBL" id="AIL44504.1"/>
    </source>
</evidence>
<dbReference type="HOGENOM" id="CLU_006332_10_3_10"/>
<reference evidence="4" key="2">
    <citation type="journal article" date="2015" name="Genome Biol. Evol.">
        <title>Complete Genome Sequence and Transcriptomic Analysis of the Novel Pathogen Elizabethkingia anophelis in Response to Oxidative Stress.</title>
        <authorList>
            <person name="Li Y."/>
            <person name="Liu Y."/>
            <person name="Chew S.C."/>
            <person name="Tay M."/>
            <person name="Salido M.M."/>
            <person name="Teo J."/>
            <person name="Lauro F.M."/>
            <person name="Givskov M."/>
            <person name="Yang L."/>
        </authorList>
    </citation>
    <scope>NUCLEOTIDE SEQUENCE</scope>
    <source>
        <strain evidence="4">NUHP1</strain>
    </source>
</reference>
<dbReference type="InterPro" id="IPR000917">
    <property type="entry name" value="Sulfatase_N"/>
</dbReference>
<dbReference type="InterPro" id="IPR052701">
    <property type="entry name" value="GAG_Ulvan_Degrading_Sulfatases"/>
</dbReference>
<dbReference type="PROSITE" id="PS00149">
    <property type="entry name" value="SULFATASE_2"/>
    <property type="match status" value="1"/>
</dbReference>
<dbReference type="EMBL" id="CP007547">
    <property type="protein sequence ID" value="AIL44504.1"/>
    <property type="molecule type" value="Genomic_DNA"/>
</dbReference>
<dbReference type="Pfam" id="PF00884">
    <property type="entry name" value="Sulfatase"/>
    <property type="match status" value="1"/>
</dbReference>
<dbReference type="InterPro" id="IPR024607">
    <property type="entry name" value="Sulfatase_CS"/>
</dbReference>
<dbReference type="RefSeq" id="WP_024564893.1">
    <property type="nucleotide sequence ID" value="NZ_CP007547.1"/>
</dbReference>
<dbReference type="PANTHER" id="PTHR43751:SF6">
    <property type="entry name" value="N-ACETYLGALACTOSAMINE-6-O-SULFATASE"/>
    <property type="match status" value="1"/>
</dbReference>
<sequence length="505" mass="55945">MNKILTVFLSLLATANINAQKSKKPNVLIIYTDDLGYGDLHSYGAKSINTPNIDALANNGLKFTNAYATNATCTPSRYSLLTGTYSWRRNDTGVANGDASLIINEDTYTLADLFRDSGYATGVIGKWHLGIGGKEGPNWNGTLKPGPLELGFNYSYIMAATQDRVPCVYIDGHQVENLDPADPITVNYKGPIPNANIPTYKEHPELLEMTSSNGHNNSVINGIGRIGYMSGGKTAIWDDYSMNEHFADKASKFITEHKDEPFFLYYATPNIHVPRTPNKKFAGKSGLGPRGDVILELDYCVGQVIKTLDSLGIRDNTLIVFSSDNGPVIDDGYNDQAKQLLGNHRPAGNLRGGKYSIFEGGTRIPFIVNYPKKIKKGETNTLISQIDLFASFASLNKQNLKKGQAFDSFNMLNQLLGKSKENRPYLIEDAYGIAIIKDSWKYIKPNNRSPYLKETETELGNNPQPQLYDLRTDEEEKINVAVKHPEKVKELAALLDEVMKKPISQ</sequence>
<evidence type="ECO:0000256" key="2">
    <source>
        <dbReference type="ARBA" id="ARBA00022801"/>
    </source>
</evidence>
<accession>A0A077EEC5</accession>
<dbReference type="PROSITE" id="PS00523">
    <property type="entry name" value="SULFATASE_1"/>
    <property type="match status" value="1"/>
</dbReference>
<dbReference type="Gene3D" id="3.40.720.10">
    <property type="entry name" value="Alkaline Phosphatase, subunit A"/>
    <property type="match status" value="1"/>
</dbReference>